<evidence type="ECO:0000313" key="2">
    <source>
        <dbReference type="Proteomes" id="UP001597294"/>
    </source>
</evidence>
<dbReference type="EMBL" id="JBHUII010000013">
    <property type="protein sequence ID" value="MFD2207671.1"/>
    <property type="molecule type" value="Genomic_DNA"/>
</dbReference>
<protein>
    <recommendedName>
        <fullName evidence="3">DUF2946 domain-containing protein</fullName>
    </recommendedName>
</protein>
<proteinExistence type="predicted"/>
<organism evidence="1 2">
    <name type="scientific">Kiloniella antarctica</name>
    <dbReference type="NCBI Taxonomy" id="1550907"/>
    <lineage>
        <taxon>Bacteria</taxon>
        <taxon>Pseudomonadati</taxon>
        <taxon>Pseudomonadota</taxon>
        <taxon>Alphaproteobacteria</taxon>
        <taxon>Rhodospirillales</taxon>
        <taxon>Kiloniellaceae</taxon>
        <taxon>Kiloniella</taxon>
    </lineage>
</organism>
<evidence type="ECO:0008006" key="3">
    <source>
        <dbReference type="Google" id="ProtNLM"/>
    </source>
</evidence>
<evidence type="ECO:0000313" key="1">
    <source>
        <dbReference type="EMBL" id="MFD2207671.1"/>
    </source>
</evidence>
<dbReference type="RefSeq" id="WP_380254552.1">
    <property type="nucleotide sequence ID" value="NZ_JBHUII010000013.1"/>
</dbReference>
<accession>A0ABW5BQ74</accession>
<reference evidence="2" key="1">
    <citation type="journal article" date="2019" name="Int. J. Syst. Evol. Microbiol.">
        <title>The Global Catalogue of Microorganisms (GCM) 10K type strain sequencing project: providing services to taxonomists for standard genome sequencing and annotation.</title>
        <authorList>
            <consortium name="The Broad Institute Genomics Platform"/>
            <consortium name="The Broad Institute Genome Sequencing Center for Infectious Disease"/>
            <person name="Wu L."/>
            <person name="Ma J."/>
        </authorList>
    </citation>
    <scope>NUCLEOTIDE SEQUENCE [LARGE SCALE GENOMIC DNA]</scope>
    <source>
        <strain evidence="2">CGMCC 4.7192</strain>
    </source>
</reference>
<name>A0ABW5BQ74_9PROT</name>
<dbReference type="Proteomes" id="UP001597294">
    <property type="component" value="Unassembled WGS sequence"/>
</dbReference>
<gene>
    <name evidence="1" type="ORF">ACFSKO_18805</name>
</gene>
<comment type="caution">
    <text evidence="1">The sequence shown here is derived from an EMBL/GenBank/DDBJ whole genome shotgun (WGS) entry which is preliminary data.</text>
</comment>
<keyword evidence="2" id="KW-1185">Reference proteome</keyword>
<sequence>MKGIAKNLNALIVLIFLLNLLIGMPVLMQFHDDGDSNYIASVELDHTSIPKKNDLHDNVEHCGIASCSVALGNEQSIKITNLEQKALYSFSTFELKTLFIAPPKRPPSA</sequence>